<keyword evidence="3" id="KW-1185">Reference proteome</keyword>
<dbReference type="KEGG" id="buz:AYM40_25475"/>
<feature type="chain" id="PRO_5007822840" evidence="1">
    <location>
        <begin position="33"/>
        <end position="219"/>
    </location>
</feature>
<evidence type="ECO:0000313" key="3">
    <source>
        <dbReference type="Proteomes" id="UP000076852"/>
    </source>
</evidence>
<name>A0A161HZI5_9BURK</name>
<sequence>MIHEPSRYRSEKLVKAISICAVLAAASLTGCAGLNADVHTANPSAVLQGERTYAIARMPSQDASADYPQFETMLRDELAKNGFIDTVDTAGKSAHYLLSIAYDTRPATVGVGAKDCVPGACERSPEAPFSLFGGRAYQHALTLRFFERSSGQEVYKVSAASSDRDPDPLHAMPVLVKSALAKFPFDAPPDWRVKLRTETTGGVPEVVSLKPVQRLQPQP</sequence>
<evidence type="ECO:0000256" key="1">
    <source>
        <dbReference type="SAM" id="SignalP"/>
    </source>
</evidence>
<dbReference type="PROSITE" id="PS51257">
    <property type="entry name" value="PROKAR_LIPOPROTEIN"/>
    <property type="match status" value="1"/>
</dbReference>
<accession>A0A161HZI5</accession>
<dbReference type="AlphaFoldDB" id="A0A161HZI5"/>
<organism evidence="2 3">
    <name type="scientific">Paraburkholderia phytofirmans OLGA172</name>
    <dbReference type="NCBI Taxonomy" id="1417228"/>
    <lineage>
        <taxon>Bacteria</taxon>
        <taxon>Pseudomonadati</taxon>
        <taxon>Pseudomonadota</taxon>
        <taxon>Betaproteobacteria</taxon>
        <taxon>Burkholderiales</taxon>
        <taxon>Burkholderiaceae</taxon>
        <taxon>Paraburkholderia</taxon>
    </lineage>
</organism>
<reference evidence="2 3" key="1">
    <citation type="journal article" date="2016" name="Gene">
        <title>PacBio SMRT assembly of a complex multi-replicon genome reveals chlorocatechol degradative operon in a region of genome plasticity.</title>
        <authorList>
            <person name="Ricker N."/>
            <person name="Shen S.Y."/>
            <person name="Goordial J."/>
            <person name="Jin S."/>
            <person name="Fulthorpe R.R."/>
        </authorList>
    </citation>
    <scope>NUCLEOTIDE SEQUENCE [LARGE SCALE GENOMIC DNA]</scope>
    <source>
        <strain evidence="2 3">OLGA172</strain>
    </source>
</reference>
<dbReference type="EMBL" id="CP014579">
    <property type="protein sequence ID" value="ANB75687.1"/>
    <property type="molecule type" value="Genomic_DNA"/>
</dbReference>
<evidence type="ECO:0000313" key="2">
    <source>
        <dbReference type="EMBL" id="ANB75687.1"/>
    </source>
</evidence>
<protein>
    <submittedName>
        <fullName evidence="2">Uncharacterized protein</fullName>
    </submittedName>
</protein>
<dbReference type="RefSeq" id="WP_063498966.1">
    <property type="nucleotide sequence ID" value="NZ_CP014579.1"/>
</dbReference>
<gene>
    <name evidence="2" type="ORF">AYM40_25475</name>
</gene>
<dbReference type="OrthoDB" id="9026125at2"/>
<dbReference type="STRING" id="1804984.AYM40_25475"/>
<dbReference type="Proteomes" id="UP000076852">
    <property type="component" value="Chromosome 2"/>
</dbReference>
<keyword evidence="1" id="KW-0732">Signal</keyword>
<proteinExistence type="predicted"/>
<feature type="signal peptide" evidence="1">
    <location>
        <begin position="1"/>
        <end position="32"/>
    </location>
</feature>